<evidence type="ECO:0000313" key="1">
    <source>
        <dbReference type="EMBL" id="KAJ7538631.1"/>
    </source>
</evidence>
<reference evidence="2" key="1">
    <citation type="journal article" date="2024" name="Proc. Natl. Acad. Sci. U.S.A.">
        <title>Extraordinary preservation of gene collinearity over three hundred million years revealed in homosporous lycophytes.</title>
        <authorList>
            <person name="Li C."/>
            <person name="Wickell D."/>
            <person name="Kuo L.Y."/>
            <person name="Chen X."/>
            <person name="Nie B."/>
            <person name="Liao X."/>
            <person name="Peng D."/>
            <person name="Ji J."/>
            <person name="Jenkins J."/>
            <person name="Williams M."/>
            <person name="Shu S."/>
            <person name="Plott C."/>
            <person name="Barry K."/>
            <person name="Rajasekar S."/>
            <person name="Grimwood J."/>
            <person name="Han X."/>
            <person name="Sun S."/>
            <person name="Hou Z."/>
            <person name="He W."/>
            <person name="Dai G."/>
            <person name="Sun C."/>
            <person name="Schmutz J."/>
            <person name="Leebens-Mack J.H."/>
            <person name="Li F.W."/>
            <person name="Wang L."/>
        </authorList>
    </citation>
    <scope>NUCLEOTIDE SEQUENCE [LARGE SCALE GENOMIC DNA]</scope>
    <source>
        <strain evidence="2">cv. PW_Plant_1</strain>
    </source>
</reference>
<dbReference type="EMBL" id="CM055102">
    <property type="protein sequence ID" value="KAJ7538631.1"/>
    <property type="molecule type" value="Genomic_DNA"/>
</dbReference>
<accession>A0ACC2C9A9</accession>
<organism evidence="1 2">
    <name type="scientific">Diphasiastrum complanatum</name>
    <name type="common">Issler's clubmoss</name>
    <name type="synonym">Lycopodium complanatum</name>
    <dbReference type="NCBI Taxonomy" id="34168"/>
    <lineage>
        <taxon>Eukaryota</taxon>
        <taxon>Viridiplantae</taxon>
        <taxon>Streptophyta</taxon>
        <taxon>Embryophyta</taxon>
        <taxon>Tracheophyta</taxon>
        <taxon>Lycopodiopsida</taxon>
        <taxon>Lycopodiales</taxon>
        <taxon>Lycopodiaceae</taxon>
        <taxon>Lycopodioideae</taxon>
        <taxon>Diphasiastrum</taxon>
    </lineage>
</organism>
<dbReference type="Proteomes" id="UP001162992">
    <property type="component" value="Chromosome 11"/>
</dbReference>
<proteinExistence type="predicted"/>
<protein>
    <submittedName>
        <fullName evidence="1">Uncharacterized protein</fullName>
    </submittedName>
</protein>
<comment type="caution">
    <text evidence="1">The sequence shown here is derived from an EMBL/GenBank/DDBJ whole genome shotgun (WGS) entry which is preliminary data.</text>
</comment>
<evidence type="ECO:0000313" key="2">
    <source>
        <dbReference type="Proteomes" id="UP001162992"/>
    </source>
</evidence>
<gene>
    <name evidence="1" type="ORF">O6H91_11G057400</name>
</gene>
<name>A0ACC2C9A9_DIPCM</name>
<keyword evidence="2" id="KW-1185">Reference proteome</keyword>
<sequence length="621" mass="68760">MGFLRNLFKKRAKNEEKSSNSIQLPTNSANFMFDPCPNTLPVLPAVSSYYRAAVSIETPPRVGIPHKVGQMHEAESRNQRSASRFVPNCFTDHYYIADSAKEIPRGSQKIAEVSHMQTYPKGTNSALPKPPLFSRAQPGHELPPPSRQGRKSSTSILPAQLNATLSQISSDAINLASRPFDEKLVNTFQDSRPTSPLSRLSPGAESASPCTSIWSPMECSTSCSPQLSPKGRHHHGSSLPSPQRDSGRIALPLPLPPIEVRKIEPSTIPGKPVPMPLPLPYEEALCPGLCCKNREGANLNSDRDLHRYSRTQFSSPITSPRGFSQSCHQHSPNFSPYHSPYRSSCPSPLASPSPVGSPTPMPQCPRKWQRGQELGRGSFGTVYEGWNLEDGSFFAVKISSDENFSLEVQQEVAVLSRLHHPNIVRYLGTSVEDGCLCIFLELMKCSLQSILKKYKRFEEDTIRSYTRQILYGLQYLHQRNTMHRDIKCANILVDANGQVKLADFGVAKQISMSLASSVKGTPCYMAPEVIKPSPTSRSYGLRADIWSLGCTVLEMADGRPPWSHLPGFGFYFKVSRGELPPVPKRLSAEAKDFILQCLRLKPEDRPSASELLQHPFVANAL</sequence>